<sequence length="242" mass="26537">MTIGTFKEVIGTPSNDRLKAKSGELAYGLAGRDRLQATIDPLLGQGSFLLVGGFDNDTYIAARRGLTVVMDYGNTTGQDIGVAKGIGLGQTSFVLDIERRHLLAGDVRTGQLVILIDWKNPRNRIETMELANRRYSYSEIAGSYKRFANYLGNYSWAKLARQGLLDFSQSGLSPRTVNRAIRTVIKRVEELQGNTRFLGNRTPSLGHNSVQNPLAPPDTLSLSEIPFPTQSTAFQGLTLSSQ</sequence>
<dbReference type="RefSeq" id="WP_316429825.1">
    <property type="nucleotide sequence ID" value="NZ_CP053586.1"/>
</dbReference>
<dbReference type="EMBL" id="CP053586">
    <property type="protein sequence ID" value="WNZ24159.1"/>
    <property type="molecule type" value="Genomic_DNA"/>
</dbReference>
<accession>A0AA96WFL9</accession>
<feature type="compositionally biased region" description="Polar residues" evidence="1">
    <location>
        <begin position="199"/>
        <end position="212"/>
    </location>
</feature>
<evidence type="ECO:0000313" key="2">
    <source>
        <dbReference type="EMBL" id="WNZ24159.1"/>
    </source>
</evidence>
<protein>
    <submittedName>
        <fullName evidence="2">Uncharacterized protein</fullName>
    </submittedName>
</protein>
<name>A0AA96WFL9_9CYAN</name>
<gene>
    <name evidence="2" type="ORF">HJG54_15705</name>
</gene>
<reference evidence="2" key="1">
    <citation type="submission" date="2020-05" db="EMBL/GenBank/DDBJ databases">
        <authorList>
            <person name="Zhu T."/>
            <person name="Keshari N."/>
            <person name="Lu X."/>
        </authorList>
    </citation>
    <scope>NUCLEOTIDE SEQUENCE</scope>
    <source>
        <strain evidence="2">NK1-12</strain>
    </source>
</reference>
<organism evidence="2">
    <name type="scientific">Leptolyngbya sp. NK1-12</name>
    <dbReference type="NCBI Taxonomy" id="2547451"/>
    <lineage>
        <taxon>Bacteria</taxon>
        <taxon>Bacillati</taxon>
        <taxon>Cyanobacteriota</taxon>
        <taxon>Cyanophyceae</taxon>
        <taxon>Leptolyngbyales</taxon>
        <taxon>Leptolyngbyaceae</taxon>
        <taxon>Leptolyngbya group</taxon>
        <taxon>Leptolyngbya</taxon>
    </lineage>
</organism>
<feature type="region of interest" description="Disordered" evidence="1">
    <location>
        <begin position="199"/>
        <end position="218"/>
    </location>
</feature>
<proteinExistence type="predicted"/>
<evidence type="ECO:0000256" key="1">
    <source>
        <dbReference type="SAM" id="MobiDB-lite"/>
    </source>
</evidence>
<dbReference type="AlphaFoldDB" id="A0AA96WFL9"/>